<protein>
    <submittedName>
        <fullName evidence="2">Uncharacterized protein</fullName>
    </submittedName>
</protein>
<proteinExistence type="predicted"/>
<feature type="compositionally biased region" description="Basic and acidic residues" evidence="1">
    <location>
        <begin position="44"/>
        <end position="62"/>
    </location>
</feature>
<feature type="compositionally biased region" description="Basic and acidic residues" evidence="1">
    <location>
        <begin position="152"/>
        <end position="198"/>
    </location>
</feature>
<sequence length="312" mass="35277">MKANMSSSEGSTKLRLTDSVTASNTLKRDVGMEIPDSTLSWSSPKEDTAKPNEQDTNLKTDTFEPSLMWSGPTDGLQDSNQRTVDNVKGGDNNKAKNEVKKSVPLSMRVEQNRERINKEKASSKIKMSEQGADNTKEEKQEEEDMWPLSLHHNADDIKKVKERKWKIDTSKSDANQDKPVEKFSDSVKKNESKRKETQKPNILLRTDEDGEEMNAAWSDAAPGNMEDIVDSFSSVGHVGEELPDSLVMWNTLGRRQSNAMDGYIVDDDEARQIELNEDELNSGLSFHFRMKKMMDKYVKKQHKGDGKTDSRA</sequence>
<accession>A0A7S1VYG1</accession>
<feature type="compositionally biased region" description="Basic and acidic residues" evidence="1">
    <location>
        <begin position="91"/>
        <end position="101"/>
    </location>
</feature>
<feature type="region of interest" description="Disordered" evidence="1">
    <location>
        <begin position="1"/>
        <end position="211"/>
    </location>
</feature>
<dbReference type="EMBL" id="HBGN01002312">
    <property type="protein sequence ID" value="CAD9315152.1"/>
    <property type="molecule type" value="Transcribed_RNA"/>
</dbReference>
<organism evidence="2">
    <name type="scientific">Ditylum brightwellii</name>
    <dbReference type="NCBI Taxonomy" id="49249"/>
    <lineage>
        <taxon>Eukaryota</taxon>
        <taxon>Sar</taxon>
        <taxon>Stramenopiles</taxon>
        <taxon>Ochrophyta</taxon>
        <taxon>Bacillariophyta</taxon>
        <taxon>Mediophyceae</taxon>
        <taxon>Lithodesmiophycidae</taxon>
        <taxon>Lithodesmiales</taxon>
        <taxon>Lithodesmiaceae</taxon>
        <taxon>Ditylum</taxon>
    </lineage>
</organism>
<reference evidence="2" key="1">
    <citation type="submission" date="2021-01" db="EMBL/GenBank/DDBJ databases">
        <authorList>
            <person name="Corre E."/>
            <person name="Pelletier E."/>
            <person name="Niang G."/>
            <person name="Scheremetjew M."/>
            <person name="Finn R."/>
            <person name="Kale V."/>
            <person name="Holt S."/>
            <person name="Cochrane G."/>
            <person name="Meng A."/>
            <person name="Brown T."/>
            <person name="Cohen L."/>
        </authorList>
    </citation>
    <scope>NUCLEOTIDE SEQUENCE</scope>
    <source>
        <strain evidence="2">Pop2</strain>
    </source>
</reference>
<gene>
    <name evidence="2" type="ORF">DBRI1063_LOCUS1558</name>
</gene>
<dbReference type="AlphaFoldDB" id="A0A7S1VYG1"/>
<evidence type="ECO:0000313" key="2">
    <source>
        <dbReference type="EMBL" id="CAD9315152.1"/>
    </source>
</evidence>
<feature type="compositionally biased region" description="Basic and acidic residues" evidence="1">
    <location>
        <begin position="110"/>
        <end position="122"/>
    </location>
</feature>
<evidence type="ECO:0000256" key="1">
    <source>
        <dbReference type="SAM" id="MobiDB-lite"/>
    </source>
</evidence>
<name>A0A7S1VYG1_9STRA</name>
<feature type="compositionally biased region" description="Polar residues" evidence="1">
    <location>
        <begin position="1"/>
        <end position="11"/>
    </location>
</feature>